<evidence type="ECO:0000256" key="1">
    <source>
        <dbReference type="SAM" id="SignalP"/>
    </source>
</evidence>
<dbReference type="KEGG" id="bgoe:IFJ75_09915"/>
<gene>
    <name evidence="2" type="ORF">IFJ75_09915</name>
</gene>
<keyword evidence="1" id="KW-0732">Signal</keyword>
<evidence type="ECO:0000313" key="3">
    <source>
        <dbReference type="Proteomes" id="UP000663918"/>
    </source>
</evidence>
<dbReference type="AlphaFoldDB" id="A0A975C6Y3"/>
<dbReference type="RefSeq" id="WP_207932396.1">
    <property type="nucleotide sequence ID" value="NZ_CP062222.1"/>
</dbReference>
<proteinExistence type="predicted"/>
<evidence type="ECO:0000313" key="2">
    <source>
        <dbReference type="EMBL" id="QTC93120.1"/>
    </source>
</evidence>
<keyword evidence="3" id="KW-1185">Reference proteome</keyword>
<sequence>MPALRPLLILMFALFAGSATAQENLPWSRGGRVPDPSVRLDAQDLADRIGVACRVGRAEARGMDADRAAQFEVTCAEGPGYLLVDGARPRALDCLSLEASRLASDGRSPGCRIAANRDPVPVIAPLAREAGIGCRVDGGALRGRTPTDGTLYEVGCAGEDGFWLERAATGWTVSACLKVVSQGGACRFTTPAEQVATVRRWLAGGLASGCDVAEARFMGQGRGDQAGTELYEARCRSGDGWLVRAVSEPDGPPRRVVVVYPCAEAGHIGGGCRLTHF</sequence>
<dbReference type="Proteomes" id="UP000663918">
    <property type="component" value="Chromosome"/>
</dbReference>
<feature type="signal peptide" evidence="1">
    <location>
        <begin position="1"/>
        <end position="21"/>
    </location>
</feature>
<organism evidence="2 3">
    <name type="scientific">Brevundimonas goettingensis</name>
    <dbReference type="NCBI Taxonomy" id="2774190"/>
    <lineage>
        <taxon>Bacteria</taxon>
        <taxon>Pseudomonadati</taxon>
        <taxon>Pseudomonadota</taxon>
        <taxon>Alphaproteobacteria</taxon>
        <taxon>Caulobacterales</taxon>
        <taxon>Caulobacteraceae</taxon>
        <taxon>Brevundimonas</taxon>
    </lineage>
</organism>
<name>A0A975C6Y3_9CAUL</name>
<dbReference type="EMBL" id="CP062222">
    <property type="protein sequence ID" value="QTC93120.1"/>
    <property type="molecule type" value="Genomic_DNA"/>
</dbReference>
<accession>A0A975C6Y3</accession>
<reference evidence="2" key="1">
    <citation type="submission" date="2020-09" db="EMBL/GenBank/DDBJ databases">
        <title>Brevundimonas sp. LVF2 isolated from a puddle in Goettingen, Germany.</title>
        <authorList>
            <person name="Friedrich I."/>
            <person name="Klassen A."/>
            <person name="Hannes N."/>
            <person name="Schneider D."/>
            <person name="Hertel R."/>
            <person name="Daniel R."/>
        </authorList>
    </citation>
    <scope>NUCLEOTIDE SEQUENCE</scope>
    <source>
        <strain evidence="2">LVF2</strain>
    </source>
</reference>
<feature type="chain" id="PRO_5037399539" evidence="1">
    <location>
        <begin position="22"/>
        <end position="277"/>
    </location>
</feature>
<protein>
    <submittedName>
        <fullName evidence="2">Uncharacterized protein</fullName>
    </submittedName>
</protein>